<evidence type="ECO:0000256" key="5">
    <source>
        <dbReference type="ARBA" id="ARBA00023237"/>
    </source>
</evidence>
<dbReference type="AlphaFoldDB" id="A0A3S0INX7"/>
<reference evidence="9 10" key="1">
    <citation type="submission" date="2018-12" db="EMBL/GenBank/DDBJ databases">
        <title>Hymenobacter gummosus sp. nov., isolated from a spring.</title>
        <authorList>
            <person name="Nie L."/>
        </authorList>
    </citation>
    <scope>NUCLEOTIDE SEQUENCE [LARGE SCALE GENOMIC DNA]</scope>
    <source>
        <strain evidence="9 10">KCTC 52166</strain>
    </source>
</reference>
<dbReference type="CDD" id="cd08977">
    <property type="entry name" value="SusD"/>
    <property type="match status" value="1"/>
</dbReference>
<dbReference type="InterPro" id="IPR012944">
    <property type="entry name" value="SusD_RagB_dom"/>
</dbReference>
<dbReference type="EMBL" id="RXOF01000005">
    <property type="protein sequence ID" value="RTQ50100.1"/>
    <property type="molecule type" value="Genomic_DNA"/>
</dbReference>
<comment type="similarity">
    <text evidence="2">Belongs to the SusD family.</text>
</comment>
<accession>A0A3S0INX7</accession>
<keyword evidence="10" id="KW-1185">Reference proteome</keyword>
<dbReference type="OrthoDB" id="9792139at2"/>
<dbReference type="Gene3D" id="1.25.40.390">
    <property type="match status" value="1"/>
</dbReference>
<evidence type="ECO:0000256" key="6">
    <source>
        <dbReference type="SAM" id="SignalP"/>
    </source>
</evidence>
<gene>
    <name evidence="9" type="ORF">EJV47_10705</name>
</gene>
<comment type="subcellular location">
    <subcellularLocation>
        <location evidence="1">Cell outer membrane</location>
    </subcellularLocation>
</comment>
<evidence type="ECO:0000259" key="7">
    <source>
        <dbReference type="Pfam" id="PF07980"/>
    </source>
</evidence>
<feature type="domain" description="RagB/SusD" evidence="7">
    <location>
        <begin position="357"/>
        <end position="435"/>
    </location>
</feature>
<name>A0A3S0INX7_9BACT</name>
<dbReference type="GO" id="GO:0009279">
    <property type="term" value="C:cell outer membrane"/>
    <property type="evidence" value="ECO:0007669"/>
    <property type="project" value="UniProtKB-SubCell"/>
</dbReference>
<dbReference type="InterPro" id="IPR033985">
    <property type="entry name" value="SusD-like_N"/>
</dbReference>
<protein>
    <submittedName>
        <fullName evidence="9">RagB/SusD family nutrient uptake outer membrane protein</fullName>
    </submittedName>
</protein>
<keyword evidence="4" id="KW-0472">Membrane</keyword>
<evidence type="ECO:0000256" key="4">
    <source>
        <dbReference type="ARBA" id="ARBA00023136"/>
    </source>
</evidence>
<sequence>MRTTMIKMSSRALMAALLLGAGLLTSACEQEINPEQSIDTETALSDEQGVQTAVVGAYSRLYQPALYGTNLVMIPDLLASPGYLSWQGSFQSYREISSVQITTVNADVQRTWRDAYRLININNLVLEALPIVRDAARRQQLQGEMQLMRGLMYFELVRLYGQPALTSTYGVPVVTRANRTVEEASARLPRNTVQQVYDQVLADMRAAEQALPTQNEAGRFDRYDAKALLARVYLQLGNYAQARDLANEVIQSSGATLNASVTDAFTSDGSTEVLFEVLQNEQNNAGAANDGLATFYSGKSVGFQGRADVAISAAFAGQYEASDERGEQASIGDGLIYVGDAVRTGQLRSFKWNDFAQNIPVIRLAEMHLIRAEANQRLGTTTGATPLADINAIRQRAGATPRTSVALADILLERELELAFEGFRIHDYRRTGRNLGTNPSTADARVLPIPQYEINLGNATPQTPGYL</sequence>
<dbReference type="PROSITE" id="PS51257">
    <property type="entry name" value="PROKAR_LIPOPROTEIN"/>
    <property type="match status" value="1"/>
</dbReference>
<comment type="caution">
    <text evidence="9">The sequence shown here is derived from an EMBL/GenBank/DDBJ whole genome shotgun (WGS) entry which is preliminary data.</text>
</comment>
<organism evidence="9 10">
    <name type="scientific">Hymenobacter gummosus</name>
    <dbReference type="NCBI Taxonomy" id="1776032"/>
    <lineage>
        <taxon>Bacteria</taxon>
        <taxon>Pseudomonadati</taxon>
        <taxon>Bacteroidota</taxon>
        <taxon>Cytophagia</taxon>
        <taxon>Cytophagales</taxon>
        <taxon>Hymenobacteraceae</taxon>
        <taxon>Hymenobacter</taxon>
    </lineage>
</organism>
<dbReference type="Pfam" id="PF14322">
    <property type="entry name" value="SusD-like_3"/>
    <property type="match status" value="1"/>
</dbReference>
<dbReference type="SUPFAM" id="SSF48452">
    <property type="entry name" value="TPR-like"/>
    <property type="match status" value="1"/>
</dbReference>
<evidence type="ECO:0000313" key="9">
    <source>
        <dbReference type="EMBL" id="RTQ50100.1"/>
    </source>
</evidence>
<evidence type="ECO:0000313" key="10">
    <source>
        <dbReference type="Proteomes" id="UP000282184"/>
    </source>
</evidence>
<evidence type="ECO:0000256" key="3">
    <source>
        <dbReference type="ARBA" id="ARBA00022729"/>
    </source>
</evidence>
<feature type="domain" description="SusD-like N-terminal" evidence="8">
    <location>
        <begin position="97"/>
        <end position="234"/>
    </location>
</feature>
<dbReference type="InterPro" id="IPR011990">
    <property type="entry name" value="TPR-like_helical_dom_sf"/>
</dbReference>
<evidence type="ECO:0000259" key="8">
    <source>
        <dbReference type="Pfam" id="PF14322"/>
    </source>
</evidence>
<dbReference type="Pfam" id="PF07980">
    <property type="entry name" value="SusD_RagB"/>
    <property type="match status" value="1"/>
</dbReference>
<proteinExistence type="inferred from homology"/>
<keyword evidence="3 6" id="KW-0732">Signal</keyword>
<evidence type="ECO:0000256" key="1">
    <source>
        <dbReference type="ARBA" id="ARBA00004442"/>
    </source>
</evidence>
<keyword evidence="5" id="KW-0998">Cell outer membrane</keyword>
<dbReference type="RefSeq" id="WP_126693150.1">
    <property type="nucleotide sequence ID" value="NZ_RXOF01000005.1"/>
</dbReference>
<feature type="signal peptide" evidence="6">
    <location>
        <begin position="1"/>
        <end position="27"/>
    </location>
</feature>
<evidence type="ECO:0000256" key="2">
    <source>
        <dbReference type="ARBA" id="ARBA00006275"/>
    </source>
</evidence>
<dbReference type="Proteomes" id="UP000282184">
    <property type="component" value="Unassembled WGS sequence"/>
</dbReference>
<feature type="chain" id="PRO_5018560754" evidence="6">
    <location>
        <begin position="28"/>
        <end position="467"/>
    </location>
</feature>